<protein>
    <submittedName>
        <fullName evidence="2">Thioesterase superfamily protein</fullName>
    </submittedName>
</protein>
<evidence type="ECO:0000259" key="1">
    <source>
        <dbReference type="Pfam" id="PF03061"/>
    </source>
</evidence>
<gene>
    <name evidence="2" type="ORF">SUNI508_00837</name>
</gene>
<comment type="caution">
    <text evidence="2">The sequence shown here is derived from an EMBL/GenBank/DDBJ whole genome shotgun (WGS) entry which is preliminary data.</text>
</comment>
<dbReference type="InterPro" id="IPR029069">
    <property type="entry name" value="HotDog_dom_sf"/>
</dbReference>
<dbReference type="InterPro" id="IPR052061">
    <property type="entry name" value="PTE-AB_protein"/>
</dbReference>
<dbReference type="Gene3D" id="3.10.129.10">
    <property type="entry name" value="Hotdog Thioesterase"/>
    <property type="match status" value="1"/>
</dbReference>
<sequence length="189" mass="20412">MGSSSKLGALDLEHFQKISWCAEHLGRPGVKTWIPPRTRVPNADGEHVVWSKTLNDPEAFSAFLAFCTEPEESSAMLDQVNVLLSCGKGLQGHPGFLHGGIVAAILDEVSGLLPTINRGRKALPNVSYMTGYLNITFKRPVRTPGTIMAIAKVSKVEGRRLLVKGTVQDGEGAILAESDVLFIALKHLL</sequence>
<accession>A0ABR2V2L7</accession>
<dbReference type="Pfam" id="PF03061">
    <property type="entry name" value="4HBT"/>
    <property type="match status" value="1"/>
</dbReference>
<dbReference type="PANTHER" id="PTHR47260">
    <property type="entry name" value="UPF0644 PROTEIN PB2B4.06"/>
    <property type="match status" value="1"/>
</dbReference>
<dbReference type="InterPro" id="IPR006683">
    <property type="entry name" value="Thioestr_dom"/>
</dbReference>
<name>A0ABR2V2L7_9PEZI</name>
<keyword evidence="3" id="KW-1185">Reference proteome</keyword>
<dbReference type="Proteomes" id="UP001408356">
    <property type="component" value="Unassembled WGS sequence"/>
</dbReference>
<feature type="domain" description="Thioesterase" evidence="1">
    <location>
        <begin position="95"/>
        <end position="173"/>
    </location>
</feature>
<dbReference type="SUPFAM" id="SSF54637">
    <property type="entry name" value="Thioesterase/thiol ester dehydrase-isomerase"/>
    <property type="match status" value="1"/>
</dbReference>
<dbReference type="PANTHER" id="PTHR47260:SF6">
    <property type="entry name" value="THIOESTERASE DOMAIN-CONTAINING PROTEIN"/>
    <property type="match status" value="1"/>
</dbReference>
<evidence type="ECO:0000313" key="2">
    <source>
        <dbReference type="EMBL" id="KAK9420746.1"/>
    </source>
</evidence>
<dbReference type="CDD" id="cd03443">
    <property type="entry name" value="PaaI_thioesterase"/>
    <property type="match status" value="1"/>
</dbReference>
<reference evidence="2 3" key="1">
    <citation type="journal article" date="2024" name="J. Plant Pathol.">
        <title>Sequence and assembly of the genome of Seiridium unicorne, isolate CBS 538.82, causal agent of cypress canker disease.</title>
        <authorList>
            <person name="Scali E."/>
            <person name="Rocca G.D."/>
            <person name="Danti R."/>
            <person name="Garbelotto M."/>
            <person name="Barberini S."/>
            <person name="Baroncelli R."/>
            <person name="Emiliani G."/>
        </authorList>
    </citation>
    <scope>NUCLEOTIDE SEQUENCE [LARGE SCALE GENOMIC DNA]</scope>
    <source>
        <strain evidence="2 3">BM-138-508</strain>
    </source>
</reference>
<organism evidence="2 3">
    <name type="scientific">Seiridium unicorne</name>
    <dbReference type="NCBI Taxonomy" id="138068"/>
    <lineage>
        <taxon>Eukaryota</taxon>
        <taxon>Fungi</taxon>
        <taxon>Dikarya</taxon>
        <taxon>Ascomycota</taxon>
        <taxon>Pezizomycotina</taxon>
        <taxon>Sordariomycetes</taxon>
        <taxon>Xylariomycetidae</taxon>
        <taxon>Amphisphaeriales</taxon>
        <taxon>Sporocadaceae</taxon>
        <taxon>Seiridium</taxon>
    </lineage>
</organism>
<proteinExistence type="predicted"/>
<dbReference type="EMBL" id="JARVKF010000223">
    <property type="protein sequence ID" value="KAK9420746.1"/>
    <property type="molecule type" value="Genomic_DNA"/>
</dbReference>
<evidence type="ECO:0000313" key="3">
    <source>
        <dbReference type="Proteomes" id="UP001408356"/>
    </source>
</evidence>